<keyword evidence="3" id="KW-0240">DNA-directed RNA polymerase</keyword>
<name>G3PUD8_GASAC</name>
<dbReference type="OMA" id="DVYPFDE"/>
<dbReference type="KEGG" id="gat:120825613"/>
<dbReference type="STRING" id="69293.ENSGACP00000021225"/>
<reference evidence="6 7" key="1">
    <citation type="journal article" date="2021" name="G3 (Bethesda)">
        <title>Improved contiguity of the threespine stickleback genome using long-read sequencing.</title>
        <authorList>
            <person name="Nath S."/>
            <person name="Shaw D.E."/>
            <person name="White M.A."/>
        </authorList>
    </citation>
    <scope>NUCLEOTIDE SEQUENCE [LARGE SCALE GENOMIC DNA]</scope>
    <source>
        <strain evidence="6 7">Lake Benthic</strain>
    </source>
</reference>
<dbReference type="GO" id="GO:0005730">
    <property type="term" value="C:nucleolus"/>
    <property type="evidence" value="ECO:0007669"/>
    <property type="project" value="UniProtKB-SubCell"/>
</dbReference>
<evidence type="ECO:0000256" key="3">
    <source>
        <dbReference type="ARBA" id="ARBA00022478"/>
    </source>
</evidence>
<evidence type="ECO:0008006" key="8">
    <source>
        <dbReference type="Google" id="ProtNLM"/>
    </source>
</evidence>
<evidence type="ECO:0000256" key="2">
    <source>
        <dbReference type="ARBA" id="ARBA00009430"/>
    </source>
</evidence>
<dbReference type="InParanoid" id="G3PUD8"/>
<protein>
    <recommendedName>
        <fullName evidence="8">RNA polymerase I subunit E</fullName>
    </recommendedName>
</protein>
<keyword evidence="4" id="KW-0804">Transcription</keyword>
<comment type="similarity">
    <text evidence="2">Belongs to the eukaryotic RPA49/POLR1E RNA polymerase subunit family.</text>
</comment>
<dbReference type="eggNOG" id="KOG4183">
    <property type="taxonomic scope" value="Eukaryota"/>
</dbReference>
<dbReference type="GeneTree" id="ENSGT00390000018004"/>
<dbReference type="Proteomes" id="UP000007635">
    <property type="component" value="Chromosome IX"/>
</dbReference>
<dbReference type="AlphaFoldDB" id="G3PUD8"/>
<keyword evidence="5" id="KW-0539">Nucleus</keyword>
<comment type="subcellular location">
    <subcellularLocation>
        <location evidence="1">Nucleus</location>
        <location evidence="1">Nucleolus</location>
    </subcellularLocation>
</comment>
<sequence>MAASCSLVCCGEENESDKAVIVRFSNGSVTSGGRLDVAMYKNQDERNPRKKTRRIVAAEADKLCYVGTNFGEGSMKCNNVCKYYVGVLNRATMQMEVHEAQLYNLQPVIPGEASEELKAPQDTTVTYRDKVDSLIEAFGTNKQKKALSSRRLNQVGGDTLHQAVAQAAHTVINDKGLEALQQEVADNEVQGEMAVHLPPCNPAADNPENVYLFDDILSPMAFEALDEAGSKMASLTREEIQKMRDSGGSLCVAKHLENLPSLGEARKRASRCAFYLSMLLKLARQKNVYHKFGLEEGCPRSVQSKLLQTFTVETFNNGRVQNIVSSSMRAKLAAYSLALLLHMNCMVGDLTLLHRDLGITEARMIEIAKSMGLTLIRPARGKANTGELRDTNRYASLVLPLVKYEAFMEQRKRKKMH</sequence>
<dbReference type="PANTHER" id="PTHR14440">
    <property type="entry name" value="DNA-DIRECTED RNA POLYMERASE I SUBUNIT RPA49"/>
    <property type="match status" value="1"/>
</dbReference>
<dbReference type="InterPro" id="IPR009668">
    <property type="entry name" value="RNA_pol-assoc_fac_A49-like"/>
</dbReference>
<dbReference type="RefSeq" id="XP_040043255.1">
    <property type="nucleotide sequence ID" value="XM_040187321.1"/>
</dbReference>
<keyword evidence="7" id="KW-1185">Reference proteome</keyword>
<dbReference type="Ensembl" id="ENSGACT00000021266.2">
    <property type="protein sequence ID" value="ENSGACP00000021225.2"/>
    <property type="gene ID" value="ENSGACG00000016087.2"/>
</dbReference>
<evidence type="ECO:0000256" key="1">
    <source>
        <dbReference type="ARBA" id="ARBA00004604"/>
    </source>
</evidence>
<evidence type="ECO:0000313" key="6">
    <source>
        <dbReference type="Ensembl" id="ENSGACP00000021225.2"/>
    </source>
</evidence>
<evidence type="ECO:0000313" key="7">
    <source>
        <dbReference type="Proteomes" id="UP000007635"/>
    </source>
</evidence>
<evidence type="ECO:0000256" key="5">
    <source>
        <dbReference type="ARBA" id="ARBA00023242"/>
    </source>
</evidence>
<dbReference type="CTD" id="64425"/>
<dbReference type="Pfam" id="PF06870">
    <property type="entry name" value="RNA_pol_I_A49"/>
    <property type="match status" value="1"/>
</dbReference>
<dbReference type="GO" id="GO:0003677">
    <property type="term" value="F:DNA binding"/>
    <property type="evidence" value="ECO:0007669"/>
    <property type="project" value="InterPro"/>
</dbReference>
<organism evidence="6 7">
    <name type="scientific">Gasterosteus aculeatus aculeatus</name>
    <name type="common">three-spined stickleback</name>
    <dbReference type="NCBI Taxonomy" id="481459"/>
    <lineage>
        <taxon>Eukaryota</taxon>
        <taxon>Metazoa</taxon>
        <taxon>Chordata</taxon>
        <taxon>Craniata</taxon>
        <taxon>Vertebrata</taxon>
        <taxon>Euteleostomi</taxon>
        <taxon>Actinopterygii</taxon>
        <taxon>Neopterygii</taxon>
        <taxon>Teleostei</taxon>
        <taxon>Neoteleostei</taxon>
        <taxon>Acanthomorphata</taxon>
        <taxon>Eupercaria</taxon>
        <taxon>Perciformes</taxon>
        <taxon>Cottioidei</taxon>
        <taxon>Gasterosteales</taxon>
        <taxon>Gasterosteidae</taxon>
        <taxon>Gasterosteus</taxon>
    </lineage>
</organism>
<reference evidence="6" key="3">
    <citation type="submission" date="2025-09" db="UniProtKB">
        <authorList>
            <consortium name="Ensembl"/>
        </authorList>
    </citation>
    <scope>IDENTIFICATION</scope>
</reference>
<reference evidence="6" key="2">
    <citation type="submission" date="2025-08" db="UniProtKB">
        <authorList>
            <consortium name="Ensembl"/>
        </authorList>
    </citation>
    <scope>IDENTIFICATION</scope>
</reference>
<dbReference type="GO" id="GO:0006351">
    <property type="term" value="P:DNA-templated transcription"/>
    <property type="evidence" value="ECO:0007669"/>
    <property type="project" value="InterPro"/>
</dbReference>
<accession>G3PUD8</accession>
<dbReference type="GO" id="GO:0000428">
    <property type="term" value="C:DNA-directed RNA polymerase complex"/>
    <property type="evidence" value="ECO:0007669"/>
    <property type="project" value="UniProtKB-KW"/>
</dbReference>
<dbReference type="GeneID" id="120825613"/>
<proteinExistence type="inferred from homology"/>
<dbReference type="FunCoup" id="G3PUD8">
    <property type="interactions" value="727"/>
</dbReference>
<dbReference type="Bgee" id="ENSGACG00000016087">
    <property type="expression patterns" value="Expressed in embryo and 13 other cell types or tissues"/>
</dbReference>
<evidence type="ECO:0000256" key="4">
    <source>
        <dbReference type="ARBA" id="ARBA00023163"/>
    </source>
</evidence>